<dbReference type="EMBL" id="JAGYPG010000001">
    <property type="protein sequence ID" value="MBS4193496.1"/>
    <property type="molecule type" value="Genomic_DNA"/>
</dbReference>
<feature type="domain" description="Xylose isomerase-like TIM barrel" evidence="1">
    <location>
        <begin position="25"/>
        <end position="260"/>
    </location>
</feature>
<dbReference type="Gene3D" id="3.20.20.150">
    <property type="entry name" value="Divalent-metal-dependent TIM barrel enzymes"/>
    <property type="match status" value="1"/>
</dbReference>
<protein>
    <submittedName>
        <fullName evidence="2">Sugar phosphate isomerase/epimerase</fullName>
    </submittedName>
</protein>
<keyword evidence="2" id="KW-0413">Isomerase</keyword>
<dbReference type="InterPro" id="IPR050312">
    <property type="entry name" value="IolE/XylAMocC-like"/>
</dbReference>
<accession>A0A942T8Z8</accession>
<dbReference type="Pfam" id="PF01261">
    <property type="entry name" value="AP_endonuc_2"/>
    <property type="match status" value="1"/>
</dbReference>
<gene>
    <name evidence="2" type="ORF">KHA97_00240</name>
</gene>
<dbReference type="InterPro" id="IPR013022">
    <property type="entry name" value="Xyl_isomerase-like_TIM-brl"/>
</dbReference>
<dbReference type="RefSeq" id="WP_213122799.1">
    <property type="nucleotide sequence ID" value="NZ_JAGYPG010000001.1"/>
</dbReference>
<reference evidence="2 3" key="1">
    <citation type="submission" date="2021-05" db="EMBL/GenBank/DDBJ databases">
        <title>Novel Bacillus species.</title>
        <authorList>
            <person name="Liu G."/>
        </authorList>
    </citation>
    <scope>NUCLEOTIDE SEQUENCE [LARGE SCALE GENOMIC DNA]</scope>
    <source>
        <strain evidence="3">FJAT-49780</strain>
    </source>
</reference>
<dbReference type="GO" id="GO:0016853">
    <property type="term" value="F:isomerase activity"/>
    <property type="evidence" value="ECO:0007669"/>
    <property type="project" value="UniProtKB-KW"/>
</dbReference>
<evidence type="ECO:0000259" key="1">
    <source>
        <dbReference type="Pfam" id="PF01261"/>
    </source>
</evidence>
<proteinExistence type="predicted"/>
<dbReference type="Proteomes" id="UP000681414">
    <property type="component" value="Unassembled WGS sequence"/>
</dbReference>
<name>A0A942T8Z8_9BACI</name>
<comment type="caution">
    <text evidence="2">The sequence shown here is derived from an EMBL/GenBank/DDBJ whole genome shotgun (WGS) entry which is preliminary data.</text>
</comment>
<evidence type="ECO:0000313" key="2">
    <source>
        <dbReference type="EMBL" id="MBS4193496.1"/>
    </source>
</evidence>
<dbReference type="AlphaFoldDB" id="A0A942T8Z8"/>
<dbReference type="PANTHER" id="PTHR12110">
    <property type="entry name" value="HYDROXYPYRUVATE ISOMERASE"/>
    <property type="match status" value="1"/>
</dbReference>
<dbReference type="PANTHER" id="PTHR12110:SF48">
    <property type="entry name" value="BLL3656 PROTEIN"/>
    <property type="match status" value="1"/>
</dbReference>
<dbReference type="SUPFAM" id="SSF51658">
    <property type="entry name" value="Xylose isomerase-like"/>
    <property type="match status" value="1"/>
</dbReference>
<keyword evidence="3" id="KW-1185">Reference proteome</keyword>
<dbReference type="InterPro" id="IPR036237">
    <property type="entry name" value="Xyl_isomerase-like_sf"/>
</dbReference>
<sequence>MFPFKISLNTSTLFPFKLNVIEQIEVAREAGFDGIELWMQDIEAFIDGGGTVQDIQTSLKEVNLELINAIAFFKWADVDEDTRKAAFEQAEKEMRLLESLGCKYIAAPPFGDVKGTNLDEMAIYFEHLVRIGRQIGVEPILEFWGKSKKLSRLDEACYVLDKSNITNGKMLLDPFHMYIGGSDFAGLKNLKGEQIGVFHVNDYPSYPEVEGLTDQDRVFPGEGVCPTSEIAEILHGIHYDGYLSLELFIGDFKGKTAAEVADYGLRSVRNSYSIMK</sequence>
<organism evidence="2 3">
    <name type="scientific">Lederbergia citri</name>
    <dbReference type="NCBI Taxonomy" id="2833580"/>
    <lineage>
        <taxon>Bacteria</taxon>
        <taxon>Bacillati</taxon>
        <taxon>Bacillota</taxon>
        <taxon>Bacilli</taxon>
        <taxon>Bacillales</taxon>
        <taxon>Bacillaceae</taxon>
        <taxon>Lederbergia</taxon>
    </lineage>
</organism>
<evidence type="ECO:0000313" key="3">
    <source>
        <dbReference type="Proteomes" id="UP000681414"/>
    </source>
</evidence>